<name>A0ACA9YCE2_9ASCO</name>
<gene>
    <name evidence="1" type="ORF">CLIB1444_10S05138</name>
</gene>
<dbReference type="EMBL" id="CALSDN010000010">
    <property type="protein sequence ID" value="CAH6722733.1"/>
    <property type="molecule type" value="Genomic_DNA"/>
</dbReference>
<evidence type="ECO:0000313" key="1">
    <source>
        <dbReference type="EMBL" id="CAH6722733.1"/>
    </source>
</evidence>
<keyword evidence="2" id="KW-1185">Reference proteome</keyword>
<reference evidence="1" key="1">
    <citation type="submission" date="2022-06" db="EMBL/GenBank/DDBJ databases">
        <authorList>
            <person name="Legras J.-L."/>
            <person name="Devillers H."/>
            <person name="Grondin C."/>
        </authorList>
    </citation>
    <scope>NUCLEOTIDE SEQUENCE</scope>
    <source>
        <strain evidence="1">CLIB 1444</strain>
    </source>
</reference>
<proteinExistence type="predicted"/>
<dbReference type="Proteomes" id="UP001152531">
    <property type="component" value="Unassembled WGS sequence"/>
</dbReference>
<sequence length="884" mass="103944">MKFGESLNQGVVPEWQHQYLDYKRGKKLIKKVLAAKESPGSNDRTPLLQPQDRSKKPGDDGSRHGAINLNPSIFNPSLKGSKHKSYEEEKIEFNNWVEQELVKVEMFYKEREQDVYERFLILEDQLYQLKDHKQISLRKHNLTSRHSHPQGESTIEVYKRVGELAYHTRSALFTLKGYDLPSLPSTKFLSKWRRKKVDDDIAMKNTDMGEFDVNYFENRIRNGESLDLSSIDSESIHSSHSVGDQMQISTSRNSLNDEQIRKKKRRDYETKKHFGVPYLLARKQLKDACLEFYRSLMILRSYKELNRTAFRKITKKFDKANNLSISKAFMEKIDKSSYFLTSDIIDKLVFQIEELYISFFDPESMDRKRSLEKFKSIAYALNHNEIRLTSYYTEFFTSGLFLGLAVPLLAMSLYLALHQLYSHTFPEALYILQIYGGFFLVNLLFVLFGFNMAIFEHFKINYKFIFEFDIGTALDYKQFWLLPSVSLFLLSILMWFSFNNFFPENFPGRDWPWIFLGICLIIMFWPFNYFYRSSRRWLLFALWRILWSGFYPVEFRDFFIGDLLCSLTYTLGNISFFFCLYATHWSGTNVGGNIQCGSSKSRSMGFFAALPSIWRFLQCVRRYADTGDWFPHLANMLKYGIGAIYYCLLSVYRIDKSNSHRIAFIVMASINSIYCSLWDIIMDWSLLQSNSKYPLLRDNLFYKNPIYYYVAMVVDVILRFQWIFYAFFTNQIQQSAATSFLIALAELIRRIIWVLFRMENEHCTNVILFRASRDSPLPYAVSSKVERAIKKLVLLKYQNIDSINDLESVEVVTTSLRRPATESIDSESQIGTPSIKSQLTRRKSTLAYISDALNKAHIKDFQRKKNVDIEEDSDDEDKDNDEEY</sequence>
<evidence type="ECO:0000313" key="2">
    <source>
        <dbReference type="Proteomes" id="UP001152531"/>
    </source>
</evidence>
<organism evidence="1 2">
    <name type="scientific">[Candida] jaroonii</name>
    <dbReference type="NCBI Taxonomy" id="467808"/>
    <lineage>
        <taxon>Eukaryota</taxon>
        <taxon>Fungi</taxon>
        <taxon>Dikarya</taxon>
        <taxon>Ascomycota</taxon>
        <taxon>Saccharomycotina</taxon>
        <taxon>Pichiomycetes</taxon>
        <taxon>Debaryomycetaceae</taxon>
        <taxon>Yamadazyma</taxon>
    </lineage>
</organism>
<accession>A0ACA9YCE2</accession>
<comment type="caution">
    <text evidence="1">The sequence shown here is derived from an EMBL/GenBank/DDBJ whole genome shotgun (WGS) entry which is preliminary data.</text>
</comment>
<protein>
    <submittedName>
        <fullName evidence="1">Protein Syg1p</fullName>
    </submittedName>
</protein>